<dbReference type="Proteomes" id="UP000288168">
    <property type="component" value="Unassembled WGS sequence"/>
</dbReference>
<evidence type="ECO:0000313" key="1">
    <source>
        <dbReference type="EMBL" id="RSL43902.1"/>
    </source>
</evidence>
<dbReference type="AlphaFoldDB" id="A0A428NT28"/>
<comment type="caution">
    <text evidence="1">The sequence shown here is derived from an EMBL/GenBank/DDBJ whole genome shotgun (WGS) entry which is preliminary data.</text>
</comment>
<dbReference type="STRING" id="1325734.A0A428NT28"/>
<proteinExistence type="predicted"/>
<dbReference type="EMBL" id="NKCI01000308">
    <property type="protein sequence ID" value="RSL43902.1"/>
    <property type="molecule type" value="Genomic_DNA"/>
</dbReference>
<name>A0A428NT28_9HYPO</name>
<organism evidence="1 2">
    <name type="scientific">Fusarium duplospermum</name>
    <dbReference type="NCBI Taxonomy" id="1325734"/>
    <lineage>
        <taxon>Eukaryota</taxon>
        <taxon>Fungi</taxon>
        <taxon>Dikarya</taxon>
        <taxon>Ascomycota</taxon>
        <taxon>Pezizomycotina</taxon>
        <taxon>Sordariomycetes</taxon>
        <taxon>Hypocreomycetidae</taxon>
        <taxon>Hypocreales</taxon>
        <taxon>Nectriaceae</taxon>
        <taxon>Fusarium</taxon>
        <taxon>Fusarium solani species complex</taxon>
    </lineage>
</organism>
<protein>
    <submittedName>
        <fullName evidence="1">Uncharacterized protein</fullName>
    </submittedName>
</protein>
<gene>
    <name evidence="1" type="ORF">CEP54_014895</name>
</gene>
<sequence length="77" mass="9053">MALHYYGRQLLIRELSPVLKDDAKVLIVLDTADKEDKFWSCINEKGDVVLNKPVWSEEQIQRVRDHTWKVIDDALNM</sequence>
<keyword evidence="2" id="KW-1185">Reference proteome</keyword>
<reference evidence="1 2" key="1">
    <citation type="submission" date="2017-06" db="EMBL/GenBank/DDBJ databases">
        <title>Comparative genomic analysis of Ambrosia Fusariam Clade fungi.</title>
        <authorList>
            <person name="Stajich J.E."/>
            <person name="Carrillo J."/>
            <person name="Kijimoto T."/>
            <person name="Eskalen A."/>
            <person name="O'Donnell K."/>
            <person name="Kasson M."/>
        </authorList>
    </citation>
    <scope>NUCLEOTIDE SEQUENCE [LARGE SCALE GENOMIC DNA]</scope>
    <source>
        <strain evidence="1 2">NRRL62584</strain>
    </source>
</reference>
<accession>A0A428NT28</accession>
<evidence type="ECO:0000313" key="2">
    <source>
        <dbReference type="Proteomes" id="UP000288168"/>
    </source>
</evidence>